<reference evidence="3" key="2">
    <citation type="submission" date="2025-09" db="UniProtKB">
        <authorList>
            <consortium name="Ensembl"/>
        </authorList>
    </citation>
    <scope>IDENTIFICATION</scope>
    <source>
        <strain evidence="3">Glennie</strain>
    </source>
</reference>
<reference evidence="3" key="1">
    <citation type="submission" date="2025-08" db="UniProtKB">
        <authorList>
            <consortium name="Ensembl"/>
        </authorList>
    </citation>
    <scope>IDENTIFICATION</scope>
    <source>
        <strain evidence="3">Glennie</strain>
    </source>
</reference>
<dbReference type="Proteomes" id="UP000002279">
    <property type="component" value="Unplaced"/>
</dbReference>
<dbReference type="InterPro" id="IPR057742">
    <property type="entry name" value="Speedy_E"/>
</dbReference>
<dbReference type="Bgee" id="ENSOANG00000033324">
    <property type="expression patterns" value="Expressed in testis and 1 other cell type or tissue"/>
</dbReference>
<comment type="similarity">
    <text evidence="1">Belongs to the Speedy/Ringo family.</text>
</comment>
<accession>A0A6I8N014</accession>
<dbReference type="InParanoid" id="A0A6I8N014"/>
<feature type="region of interest" description="Disordered" evidence="2">
    <location>
        <begin position="1"/>
        <end position="110"/>
    </location>
</feature>
<evidence type="ECO:0008006" key="5">
    <source>
        <dbReference type="Google" id="ProtNLM"/>
    </source>
</evidence>
<feature type="compositionally biased region" description="Basic and acidic residues" evidence="2">
    <location>
        <begin position="13"/>
        <end position="27"/>
    </location>
</feature>
<name>A0A6I8N014_ORNAN</name>
<sequence length="295" mass="34932">MFTSEQPELGDFSTERHFWGRKEDRTAQDSQTLDTLPSSTLEESASLAGRQPSLEQRQRRPRKNRPSTPHPLTRWIQIRGARRQYQREESEGSPVVPHSSGNCPRTDISIWSPQPGIRRRNWLRRAEEVDPHPELPQGIPTLRENFEVFVQLMDDPLVRKFLRMDKYFLMSDKYMLSMVVAYFIRAGRPVYQYKRFHFFLALYLANDMEQNVFVSKKVMLPFAFGYKVKAKERFIFRYLRLKFFEAIGGEASVPPEECEEIMAQDPFYWAWCRDRILCSTPVSWCNEDNRVRTTD</sequence>
<dbReference type="OMA" id="AKERFIF"/>
<dbReference type="Ensembl" id="ENSOANT00000044325.2">
    <property type="protein sequence ID" value="ENSOANP00000034295.1"/>
    <property type="gene ID" value="ENSOANG00000033324.2"/>
</dbReference>
<dbReference type="GO" id="GO:0019901">
    <property type="term" value="F:protein kinase binding"/>
    <property type="evidence" value="ECO:0000318"/>
    <property type="project" value="GO_Central"/>
</dbReference>
<dbReference type="GeneTree" id="ENSGT00940000154173"/>
<dbReference type="AlphaFoldDB" id="A0A6I8N014"/>
<evidence type="ECO:0000256" key="1">
    <source>
        <dbReference type="ARBA" id="ARBA00010932"/>
    </source>
</evidence>
<protein>
    <recommendedName>
        <fullName evidence="5">Speedy protein E4-like</fullName>
    </recommendedName>
</protein>
<keyword evidence="4" id="KW-1185">Reference proteome</keyword>
<evidence type="ECO:0000313" key="4">
    <source>
        <dbReference type="Proteomes" id="UP000002279"/>
    </source>
</evidence>
<evidence type="ECO:0000256" key="2">
    <source>
        <dbReference type="SAM" id="MobiDB-lite"/>
    </source>
</evidence>
<dbReference type="Pfam" id="PF11357">
    <property type="entry name" value="Spy1"/>
    <property type="match status" value="1"/>
</dbReference>
<feature type="compositionally biased region" description="Polar residues" evidence="2">
    <location>
        <begin position="28"/>
        <end position="43"/>
    </location>
</feature>
<dbReference type="PANTHER" id="PTHR31156">
    <property type="entry name" value="WBSCR19-LIKE PROTEIN"/>
    <property type="match status" value="1"/>
</dbReference>
<proteinExistence type="inferred from homology"/>
<dbReference type="FunCoup" id="A0A6I8N014">
    <property type="interactions" value="152"/>
</dbReference>
<organism evidence="3 4">
    <name type="scientific">Ornithorhynchus anatinus</name>
    <name type="common">Duckbill platypus</name>
    <dbReference type="NCBI Taxonomy" id="9258"/>
    <lineage>
        <taxon>Eukaryota</taxon>
        <taxon>Metazoa</taxon>
        <taxon>Chordata</taxon>
        <taxon>Craniata</taxon>
        <taxon>Vertebrata</taxon>
        <taxon>Euteleostomi</taxon>
        <taxon>Mammalia</taxon>
        <taxon>Monotremata</taxon>
        <taxon>Ornithorhynchidae</taxon>
        <taxon>Ornithorhynchus</taxon>
    </lineage>
</organism>
<evidence type="ECO:0000313" key="3">
    <source>
        <dbReference type="Ensembl" id="ENSOANP00000034295.1"/>
    </source>
</evidence>
<dbReference type="InterPro" id="IPR020984">
    <property type="entry name" value="Speedy"/>
</dbReference>